<feature type="non-terminal residue" evidence="1">
    <location>
        <position position="82"/>
    </location>
</feature>
<protein>
    <submittedName>
        <fullName evidence="1">Uncharacterized protein</fullName>
    </submittedName>
</protein>
<evidence type="ECO:0000313" key="2">
    <source>
        <dbReference type="Proteomes" id="UP000886523"/>
    </source>
</evidence>
<evidence type="ECO:0000313" key="1">
    <source>
        <dbReference type="EMBL" id="KAF9504015.1"/>
    </source>
</evidence>
<keyword evidence="2" id="KW-1185">Reference proteome</keyword>
<comment type="caution">
    <text evidence="1">The sequence shown here is derived from an EMBL/GenBank/DDBJ whole genome shotgun (WGS) entry which is preliminary data.</text>
</comment>
<dbReference type="AlphaFoldDB" id="A0A9P6AES9"/>
<sequence length="82" mass="9465">IPPMLSKEGLYRLDVDHDIWEDTRGDVADFPDGVLPPWLADASIKQGICTAQEIINCKEELEWCKVEHSNLWTWFSKEYTAV</sequence>
<dbReference type="EMBL" id="MU129274">
    <property type="protein sequence ID" value="KAF9504015.1"/>
    <property type="molecule type" value="Genomic_DNA"/>
</dbReference>
<accession>A0A9P6AES9</accession>
<name>A0A9P6AES9_9AGAM</name>
<dbReference type="Proteomes" id="UP000886523">
    <property type="component" value="Unassembled WGS sequence"/>
</dbReference>
<organism evidence="1 2">
    <name type="scientific">Hydnum rufescens UP504</name>
    <dbReference type="NCBI Taxonomy" id="1448309"/>
    <lineage>
        <taxon>Eukaryota</taxon>
        <taxon>Fungi</taxon>
        <taxon>Dikarya</taxon>
        <taxon>Basidiomycota</taxon>
        <taxon>Agaricomycotina</taxon>
        <taxon>Agaricomycetes</taxon>
        <taxon>Cantharellales</taxon>
        <taxon>Hydnaceae</taxon>
        <taxon>Hydnum</taxon>
    </lineage>
</organism>
<proteinExistence type="predicted"/>
<reference evidence="1" key="1">
    <citation type="journal article" date="2020" name="Nat. Commun.">
        <title>Large-scale genome sequencing of mycorrhizal fungi provides insights into the early evolution of symbiotic traits.</title>
        <authorList>
            <person name="Miyauchi S."/>
            <person name="Kiss E."/>
            <person name="Kuo A."/>
            <person name="Drula E."/>
            <person name="Kohler A."/>
            <person name="Sanchez-Garcia M."/>
            <person name="Morin E."/>
            <person name="Andreopoulos B."/>
            <person name="Barry K.W."/>
            <person name="Bonito G."/>
            <person name="Buee M."/>
            <person name="Carver A."/>
            <person name="Chen C."/>
            <person name="Cichocki N."/>
            <person name="Clum A."/>
            <person name="Culley D."/>
            <person name="Crous P.W."/>
            <person name="Fauchery L."/>
            <person name="Girlanda M."/>
            <person name="Hayes R.D."/>
            <person name="Keri Z."/>
            <person name="LaButti K."/>
            <person name="Lipzen A."/>
            <person name="Lombard V."/>
            <person name="Magnuson J."/>
            <person name="Maillard F."/>
            <person name="Murat C."/>
            <person name="Nolan M."/>
            <person name="Ohm R.A."/>
            <person name="Pangilinan J."/>
            <person name="Pereira M.F."/>
            <person name="Perotto S."/>
            <person name="Peter M."/>
            <person name="Pfister S."/>
            <person name="Riley R."/>
            <person name="Sitrit Y."/>
            <person name="Stielow J.B."/>
            <person name="Szollosi G."/>
            <person name="Zifcakova L."/>
            <person name="Stursova M."/>
            <person name="Spatafora J.W."/>
            <person name="Tedersoo L."/>
            <person name="Vaario L.M."/>
            <person name="Yamada A."/>
            <person name="Yan M."/>
            <person name="Wang P."/>
            <person name="Xu J."/>
            <person name="Bruns T."/>
            <person name="Baldrian P."/>
            <person name="Vilgalys R."/>
            <person name="Dunand C."/>
            <person name="Henrissat B."/>
            <person name="Grigoriev I.V."/>
            <person name="Hibbett D."/>
            <person name="Nagy L.G."/>
            <person name="Martin F.M."/>
        </authorList>
    </citation>
    <scope>NUCLEOTIDE SEQUENCE</scope>
    <source>
        <strain evidence="1">UP504</strain>
    </source>
</reference>
<gene>
    <name evidence="1" type="ORF">BS47DRAFT_1278334</name>
</gene>
<feature type="non-terminal residue" evidence="1">
    <location>
        <position position="1"/>
    </location>
</feature>